<feature type="domain" description="TPM" evidence="1">
    <location>
        <begin position="33"/>
        <end position="157"/>
    </location>
</feature>
<dbReference type="Gene3D" id="3.10.310.50">
    <property type="match status" value="1"/>
</dbReference>
<evidence type="ECO:0000259" key="1">
    <source>
        <dbReference type="Pfam" id="PF04536"/>
    </source>
</evidence>
<organism evidence="2 3">
    <name type="scientific">Carboxydocella sporoproducens DSM 16521</name>
    <dbReference type="NCBI Taxonomy" id="1121270"/>
    <lineage>
        <taxon>Bacteria</taxon>
        <taxon>Bacillati</taxon>
        <taxon>Bacillota</taxon>
        <taxon>Clostridia</taxon>
        <taxon>Eubacteriales</taxon>
        <taxon>Clostridiales Family XVI. Incertae Sedis</taxon>
        <taxon>Carboxydocella</taxon>
    </lineage>
</organism>
<accession>A0A1T4RTE5</accession>
<dbReference type="PANTHER" id="PTHR30373:SF2">
    <property type="entry name" value="UPF0603 PROTEIN YGCG"/>
    <property type="match status" value="1"/>
</dbReference>
<dbReference type="AlphaFoldDB" id="A0A1T4RTE5"/>
<proteinExistence type="predicted"/>
<keyword evidence="3" id="KW-1185">Reference proteome</keyword>
<dbReference type="Proteomes" id="UP000189933">
    <property type="component" value="Unassembled WGS sequence"/>
</dbReference>
<sequence>MRISWRRVLPVWILLFSFLIAIFNTAWSADIYVQDRAEILSPEVARRINQLGAALEQATPGAQVVVMTLPSLEGKPISQIAVEEFRRLGIGSKEHNNGVLFLIAPNEREVRIEVGYGLEGAIPDGKAGRILDESVLPYFRQGDYNRGIENGYRRLVEEVAREYQVKNLVQPVEPEQKESRKNITIAYIIAGLLLLDVLFNRARITRLLMDLFFYAAIFGGGRRGGGGFGGGSSGGGGAERRW</sequence>
<name>A0A1T4RTE5_9FIRM</name>
<dbReference type="Pfam" id="PF04536">
    <property type="entry name" value="TPM_phosphatase"/>
    <property type="match status" value="1"/>
</dbReference>
<reference evidence="3" key="1">
    <citation type="submission" date="2017-02" db="EMBL/GenBank/DDBJ databases">
        <authorList>
            <person name="Varghese N."/>
            <person name="Submissions S."/>
        </authorList>
    </citation>
    <scope>NUCLEOTIDE SEQUENCE [LARGE SCALE GENOMIC DNA]</scope>
    <source>
        <strain evidence="3">DSM 16521</strain>
    </source>
</reference>
<protein>
    <recommendedName>
        <fullName evidence="1">TPM domain-containing protein</fullName>
    </recommendedName>
</protein>
<gene>
    <name evidence="2" type="ORF">SAMN02745885_02256</name>
</gene>
<dbReference type="OrthoDB" id="9810918at2"/>
<evidence type="ECO:0000313" key="3">
    <source>
        <dbReference type="Proteomes" id="UP000189933"/>
    </source>
</evidence>
<dbReference type="InterPro" id="IPR007621">
    <property type="entry name" value="TPM_dom"/>
</dbReference>
<dbReference type="PANTHER" id="PTHR30373">
    <property type="entry name" value="UPF0603 PROTEIN YGCG"/>
    <property type="match status" value="1"/>
</dbReference>
<evidence type="ECO:0000313" key="2">
    <source>
        <dbReference type="EMBL" id="SKA19222.1"/>
    </source>
</evidence>
<dbReference type="RefSeq" id="WP_078666262.1">
    <property type="nucleotide sequence ID" value="NZ_FUXM01000035.1"/>
</dbReference>
<dbReference type="EMBL" id="FUXM01000035">
    <property type="protein sequence ID" value="SKA19222.1"/>
    <property type="molecule type" value="Genomic_DNA"/>
</dbReference>